<dbReference type="EMBL" id="MLAK01000798">
    <property type="protein sequence ID" value="OHT04298.1"/>
    <property type="molecule type" value="Genomic_DNA"/>
</dbReference>
<feature type="transmembrane region" description="Helical" evidence="2">
    <location>
        <begin position="367"/>
        <end position="388"/>
    </location>
</feature>
<organism evidence="4 5">
    <name type="scientific">Tritrichomonas foetus</name>
    <dbReference type="NCBI Taxonomy" id="1144522"/>
    <lineage>
        <taxon>Eukaryota</taxon>
        <taxon>Metamonada</taxon>
        <taxon>Parabasalia</taxon>
        <taxon>Tritrichomonadida</taxon>
        <taxon>Tritrichomonadidae</taxon>
        <taxon>Tritrichomonas</taxon>
    </lineage>
</organism>
<comment type="caution">
    <text evidence="4">The sequence shown here is derived from an EMBL/GenBank/DDBJ whole genome shotgun (WGS) entry which is preliminary data.</text>
</comment>
<keyword evidence="5" id="KW-1185">Reference proteome</keyword>
<keyword evidence="2" id="KW-0472">Membrane</keyword>
<proteinExistence type="predicted"/>
<dbReference type="RefSeq" id="XP_068357434.1">
    <property type="nucleotide sequence ID" value="XM_068506053.1"/>
</dbReference>
<sequence>MQLFLFIFFVQSYRTWYNINQDSQSLSLPSFSFQAGGIFNISFTKAAADYVYVGLCNTNEFKMVKSISNIDDSLCLNFNNNAQFSVKHSEIVKIENLEGTYNGNISDSGVYKTVFFTCGQTFSKYDILLTFQNPLSNLSADIQPLLYEKPVLLIFITIIMILWVSNWIRFFSKFTLKNYLHLMITFSLFLNFISVMTYYIEIYVASRYETYTNLVISYSKIVVHSIFEVTLFSTLLLAGKGWSIVFEKLSNSNVIISISFSFLTILTQSLLNYLDINFVNQWEIPLIIIAVFFVSLYIRELVNGIQNATDNIIAHMYVIAKSGIDSTTTPIFYKFKMLSSLTYSLFTYFVLKTLIISIKHLTYIDFWIIELVSDILNIAIIGNAAWFFKLSNPKMKDYTMLECNASFEESDEIKEEEKEEIVYLEDIEYLNKKSEKLSKGLLIWEIGTKLPKQPFLKMKESEIKKKQVSKKKENNDDLKDQLIDSPKVTV</sequence>
<protein>
    <recommendedName>
        <fullName evidence="3">GPR180/TMEM145 transmembrane domain-containing protein</fullName>
    </recommendedName>
</protein>
<evidence type="ECO:0000256" key="2">
    <source>
        <dbReference type="SAM" id="Phobius"/>
    </source>
</evidence>
<dbReference type="Pfam" id="PF10192">
    <property type="entry name" value="GPR180-TMEM145_TM"/>
    <property type="match status" value="1"/>
</dbReference>
<dbReference type="GO" id="GO:0005794">
    <property type="term" value="C:Golgi apparatus"/>
    <property type="evidence" value="ECO:0007669"/>
    <property type="project" value="TreeGrafter"/>
</dbReference>
<feature type="transmembrane region" description="Helical" evidence="2">
    <location>
        <begin position="280"/>
        <end position="298"/>
    </location>
</feature>
<dbReference type="PANTHER" id="PTHR21229">
    <property type="entry name" value="LUNG SEVEN TRANSMEMBRANE RECEPTOR"/>
    <property type="match status" value="1"/>
</dbReference>
<dbReference type="InterPro" id="IPR019336">
    <property type="entry name" value="GPR180/TMEM145_TM"/>
</dbReference>
<evidence type="ECO:0000259" key="3">
    <source>
        <dbReference type="Pfam" id="PF10192"/>
    </source>
</evidence>
<evidence type="ECO:0000313" key="5">
    <source>
        <dbReference type="Proteomes" id="UP000179807"/>
    </source>
</evidence>
<dbReference type="Proteomes" id="UP000179807">
    <property type="component" value="Unassembled WGS sequence"/>
</dbReference>
<keyword evidence="2" id="KW-1133">Transmembrane helix</keyword>
<dbReference type="InterPro" id="IPR009637">
    <property type="entry name" value="GPR107/GPR108-like"/>
</dbReference>
<feature type="compositionally biased region" description="Basic and acidic residues" evidence="1">
    <location>
        <begin position="466"/>
        <end position="482"/>
    </location>
</feature>
<feature type="transmembrane region" description="Helical" evidence="2">
    <location>
        <begin position="151"/>
        <end position="168"/>
    </location>
</feature>
<feature type="transmembrane region" description="Helical" evidence="2">
    <location>
        <begin position="341"/>
        <end position="361"/>
    </location>
</feature>
<gene>
    <name evidence="4" type="ORF">TRFO_28238</name>
</gene>
<evidence type="ECO:0000256" key="1">
    <source>
        <dbReference type="SAM" id="MobiDB-lite"/>
    </source>
</evidence>
<reference evidence="4" key="1">
    <citation type="submission" date="2016-10" db="EMBL/GenBank/DDBJ databases">
        <authorList>
            <person name="Benchimol M."/>
            <person name="Almeida L.G."/>
            <person name="Vasconcelos A.T."/>
            <person name="Perreira-Neves A."/>
            <person name="Rosa I.A."/>
            <person name="Tasca T."/>
            <person name="Bogo M.R."/>
            <person name="de Souza W."/>
        </authorList>
    </citation>
    <scope>NUCLEOTIDE SEQUENCE [LARGE SCALE GENOMIC DNA]</scope>
    <source>
        <strain evidence="4">K</strain>
    </source>
</reference>
<dbReference type="VEuPathDB" id="TrichDB:TRFO_28238"/>
<keyword evidence="2" id="KW-0812">Transmembrane</keyword>
<dbReference type="PANTHER" id="PTHR21229:SF2">
    <property type="entry name" value="RE59932P"/>
    <property type="match status" value="1"/>
</dbReference>
<feature type="transmembrane region" description="Helical" evidence="2">
    <location>
        <begin position="221"/>
        <end position="242"/>
    </location>
</feature>
<accession>A0A1J4K029</accession>
<feature type="domain" description="GPR180/TMEM145 transmembrane" evidence="3">
    <location>
        <begin position="154"/>
        <end position="278"/>
    </location>
</feature>
<dbReference type="GO" id="GO:0019236">
    <property type="term" value="P:response to pheromone"/>
    <property type="evidence" value="ECO:0007669"/>
    <property type="project" value="InterPro"/>
</dbReference>
<dbReference type="GO" id="GO:0007186">
    <property type="term" value="P:G protein-coupled receptor signaling pathway"/>
    <property type="evidence" value="ECO:0007669"/>
    <property type="project" value="InterPro"/>
</dbReference>
<dbReference type="GO" id="GO:0016020">
    <property type="term" value="C:membrane"/>
    <property type="evidence" value="ECO:0007669"/>
    <property type="project" value="InterPro"/>
</dbReference>
<feature type="transmembrane region" description="Helical" evidence="2">
    <location>
        <begin position="254"/>
        <end position="274"/>
    </location>
</feature>
<evidence type="ECO:0000313" key="4">
    <source>
        <dbReference type="EMBL" id="OHT04298.1"/>
    </source>
</evidence>
<name>A0A1J4K029_9EUKA</name>
<dbReference type="AlphaFoldDB" id="A0A1J4K029"/>
<feature type="transmembrane region" description="Helical" evidence="2">
    <location>
        <begin position="180"/>
        <end position="201"/>
    </location>
</feature>
<dbReference type="GeneID" id="94840757"/>
<feature type="region of interest" description="Disordered" evidence="1">
    <location>
        <begin position="466"/>
        <end position="490"/>
    </location>
</feature>